<evidence type="ECO:0000313" key="4">
    <source>
        <dbReference type="Proteomes" id="UP000663903"/>
    </source>
</evidence>
<evidence type="ECO:0000259" key="2">
    <source>
        <dbReference type="Pfam" id="PF07883"/>
    </source>
</evidence>
<dbReference type="EMBL" id="CP071796">
    <property type="protein sequence ID" value="QTD47089.1"/>
    <property type="molecule type" value="Genomic_DNA"/>
</dbReference>
<feature type="signal peptide" evidence="1">
    <location>
        <begin position="1"/>
        <end position="20"/>
    </location>
</feature>
<dbReference type="InterPro" id="IPR011051">
    <property type="entry name" value="RmlC_Cupin_sf"/>
</dbReference>
<dbReference type="RefSeq" id="WP_208010985.1">
    <property type="nucleotide sequence ID" value="NZ_CP071796.1"/>
</dbReference>
<name>A0A975H4P8_9BURK</name>
<organism evidence="3 4">
    <name type="scientific">Ottowia testudinis</name>
    <dbReference type="NCBI Taxonomy" id="2816950"/>
    <lineage>
        <taxon>Bacteria</taxon>
        <taxon>Pseudomonadati</taxon>
        <taxon>Pseudomonadota</taxon>
        <taxon>Betaproteobacteria</taxon>
        <taxon>Burkholderiales</taxon>
        <taxon>Comamonadaceae</taxon>
        <taxon>Ottowia</taxon>
    </lineage>
</organism>
<dbReference type="SUPFAM" id="SSF51182">
    <property type="entry name" value="RmlC-like cupins"/>
    <property type="match status" value="1"/>
</dbReference>
<accession>A0A975H4P8</accession>
<feature type="chain" id="PRO_5036949002" evidence="1">
    <location>
        <begin position="21"/>
        <end position="140"/>
    </location>
</feature>
<keyword evidence="1" id="KW-0732">Signal</keyword>
<dbReference type="AlphaFoldDB" id="A0A975H4P8"/>
<dbReference type="PROSITE" id="PS51257">
    <property type="entry name" value="PROKAR_LIPOPROTEIN"/>
    <property type="match status" value="1"/>
</dbReference>
<dbReference type="KEGG" id="otd:J1M35_09595"/>
<keyword evidence="4" id="KW-1185">Reference proteome</keyword>
<dbReference type="InterPro" id="IPR014710">
    <property type="entry name" value="RmlC-like_jellyroll"/>
</dbReference>
<gene>
    <name evidence="3" type="ORF">J1M35_09595</name>
</gene>
<protein>
    <submittedName>
        <fullName evidence="3">Cupin domain-containing protein</fullName>
    </submittedName>
</protein>
<dbReference type="Pfam" id="PF07883">
    <property type="entry name" value="Cupin_2"/>
    <property type="match status" value="1"/>
</dbReference>
<dbReference type="Proteomes" id="UP000663903">
    <property type="component" value="Chromosome"/>
</dbReference>
<sequence>MNRTTLTLILAAALTACASAPDTAKLSAPTANTGIGGDTPAGLVDLAAHKMPGTPSDYDLRARALTLAPGGGVGNHPHAGRPGIVRVVKGTVVEGRGDAKRVLKAGEFWLETAETSHWFVNPSATETAELWVVDIVPKKK</sequence>
<dbReference type="InterPro" id="IPR013096">
    <property type="entry name" value="Cupin_2"/>
</dbReference>
<dbReference type="Gene3D" id="2.60.120.10">
    <property type="entry name" value="Jelly Rolls"/>
    <property type="match status" value="1"/>
</dbReference>
<evidence type="ECO:0000313" key="3">
    <source>
        <dbReference type="EMBL" id="QTD47089.1"/>
    </source>
</evidence>
<feature type="domain" description="Cupin type-2" evidence="2">
    <location>
        <begin position="66"/>
        <end position="132"/>
    </location>
</feature>
<reference evidence="3" key="1">
    <citation type="submission" date="2021-03" db="EMBL/GenBank/DDBJ databases">
        <title>Ottowia sp. 27C isolated from the cloaca of a Giant Asian pond turtle (Heosemys grandis).</title>
        <authorList>
            <person name="Spergser J."/>
            <person name="Busse H.-J."/>
        </authorList>
    </citation>
    <scope>NUCLEOTIDE SEQUENCE</scope>
    <source>
        <strain evidence="3">27C</strain>
    </source>
</reference>
<evidence type="ECO:0000256" key="1">
    <source>
        <dbReference type="SAM" id="SignalP"/>
    </source>
</evidence>
<proteinExistence type="predicted"/>